<reference evidence="2 3" key="1">
    <citation type="submission" date="2019-01" db="EMBL/GenBank/DDBJ databases">
        <title>Genome sequencing of strain FW100M-8.</title>
        <authorList>
            <person name="Heo J."/>
            <person name="Kim S.-J."/>
            <person name="Kim J.-S."/>
            <person name="Hong S.-B."/>
            <person name="Kwon S.-W."/>
        </authorList>
    </citation>
    <scope>NUCLEOTIDE SEQUENCE [LARGE SCALE GENOMIC DNA]</scope>
    <source>
        <strain evidence="2 3">FW100M-8</strain>
    </source>
</reference>
<accession>A0A4P6FS90</accession>
<dbReference type="RefSeq" id="WP_129190607.1">
    <property type="nucleotide sequence ID" value="NZ_CP035491.1"/>
</dbReference>
<evidence type="ECO:0000256" key="1">
    <source>
        <dbReference type="SAM" id="MobiDB-lite"/>
    </source>
</evidence>
<protein>
    <submittedName>
        <fullName evidence="2">Uncharacterized protein</fullName>
    </submittedName>
</protein>
<feature type="compositionally biased region" description="Acidic residues" evidence="1">
    <location>
        <begin position="62"/>
        <end position="78"/>
    </location>
</feature>
<dbReference type="EMBL" id="CP035491">
    <property type="protein sequence ID" value="QAY73398.1"/>
    <property type="molecule type" value="Genomic_DNA"/>
</dbReference>
<gene>
    <name evidence="2" type="ORF">ET445_08630</name>
</gene>
<dbReference type="KEGG" id="agf:ET445_08630"/>
<sequence>MGDEQNDATDDSLDEVVEGDLDDAIEGDLAEAEAVDDAAVESGGVPVSDVPDEAGENALLEEQGEGEGEGAAEPETSDSPEPSATAVSVSRTVDLKAAVALRKLAAVVEGALEQPPTAVDPGAVPPTARFVLDDGEFVLASASARADGRATISLVRGRMPDGAKAAAVKAELEAWLDRVDA</sequence>
<feature type="compositionally biased region" description="Polar residues" evidence="1">
    <location>
        <begin position="79"/>
        <end position="88"/>
    </location>
</feature>
<keyword evidence="3" id="KW-1185">Reference proteome</keyword>
<dbReference type="AlphaFoldDB" id="A0A4P6FS90"/>
<dbReference type="Proteomes" id="UP000291259">
    <property type="component" value="Chromosome"/>
</dbReference>
<evidence type="ECO:0000313" key="3">
    <source>
        <dbReference type="Proteomes" id="UP000291259"/>
    </source>
</evidence>
<name>A0A4P6FS90_9MICO</name>
<dbReference type="OrthoDB" id="3837807at2"/>
<feature type="region of interest" description="Disordered" evidence="1">
    <location>
        <begin position="1"/>
        <end position="88"/>
    </location>
</feature>
<proteinExistence type="predicted"/>
<evidence type="ECO:0000313" key="2">
    <source>
        <dbReference type="EMBL" id="QAY73398.1"/>
    </source>
</evidence>
<organism evidence="2 3">
    <name type="scientific">Agromyces protaetiae</name>
    <dbReference type="NCBI Taxonomy" id="2509455"/>
    <lineage>
        <taxon>Bacteria</taxon>
        <taxon>Bacillati</taxon>
        <taxon>Actinomycetota</taxon>
        <taxon>Actinomycetes</taxon>
        <taxon>Micrococcales</taxon>
        <taxon>Microbacteriaceae</taxon>
        <taxon>Agromyces</taxon>
    </lineage>
</organism>
<feature type="compositionally biased region" description="Acidic residues" evidence="1">
    <location>
        <begin position="1"/>
        <end position="39"/>
    </location>
</feature>